<accession>A0A9X3EZB5</accession>
<comment type="similarity">
    <text evidence="2">Belongs to the VgrG protein family.</text>
</comment>
<name>A0A9X3EZB5_9BACT</name>
<keyword evidence="8" id="KW-1185">Reference proteome</keyword>
<evidence type="ECO:0000256" key="2">
    <source>
        <dbReference type="ARBA" id="ARBA00005558"/>
    </source>
</evidence>
<dbReference type="EMBL" id="JAPNKE010000002">
    <property type="protein sequence ID" value="MCY1013057.1"/>
    <property type="molecule type" value="Genomic_DNA"/>
</dbReference>
<dbReference type="NCBIfam" id="TIGR01646">
    <property type="entry name" value="vgr_GE"/>
    <property type="match status" value="1"/>
</dbReference>
<dbReference type="GO" id="GO:0005576">
    <property type="term" value="C:extracellular region"/>
    <property type="evidence" value="ECO:0007669"/>
    <property type="project" value="UniProtKB-SubCell"/>
</dbReference>
<evidence type="ECO:0000259" key="6">
    <source>
        <dbReference type="Pfam" id="PF22178"/>
    </source>
</evidence>
<reference evidence="7" key="1">
    <citation type="submission" date="2022-11" db="EMBL/GenBank/DDBJ databases">
        <title>Minimal conservation of predation-associated metabolite biosynthetic gene clusters underscores biosynthetic potential of Myxococcota including descriptions for ten novel species: Archangium lansinium sp. nov., Myxococcus landrumus sp. nov., Nannocystis bai.</title>
        <authorList>
            <person name="Ahearne A."/>
            <person name="Stevens C."/>
            <person name="Phillips K."/>
        </authorList>
    </citation>
    <scope>NUCLEOTIDE SEQUENCE</scope>
    <source>
        <strain evidence="7">Na p29</strain>
    </source>
</reference>
<evidence type="ECO:0000313" key="7">
    <source>
        <dbReference type="EMBL" id="MCY1013057.1"/>
    </source>
</evidence>
<dbReference type="Proteomes" id="UP001150924">
    <property type="component" value="Unassembled WGS sequence"/>
</dbReference>
<sequence length="782" mass="84027">MADRASIGADVDERDVAVAAALLGNRASFSIAIEGVPPGIGVVRFSGQEGLSTLYEFQVEIAAGDLELSSVVGKAATLRIEGSAGARQVHGEVASIEYVGESRRYQLYELTLVPRAWKLLHRHNCRVFQHKSTPEIVAEVLRQAGLSRDDFRFALVAGYAPRNYCVQYRESDLAFVSRLLEEDGIFYAFEHGEARATMVFGDDGGAQAAISGDPVVWFNPGGELRDREHVDALRVVESVRPGKVSLRDFNFHKPEQAMDVDASAKRDVDLEVYDYPGEFQEPSAGGPHQGKSLAKIRLEALQVGRRQAAGTSDCMRLVPGHSFVLQGHRRIELNQELLLTQVSHQGNQPQVLDEDAAQGSFSYGNQFTCIDKKTPWRPPRRTPRPVVRGVQSATVVGPGAEEVFTDAQGRVLVQFHWDREGQHDENSSCWVRVSQAWAGLGWGAMFIPRVGHEVLVDFIEGDPDRPIITGRVYHANNSTPYPLPDEKTKSTIKSESSPGGGGFNELRFEDRKGGEEVFLHAQRDLNEVVLNDNSRNVTADQTFTVGGNQSFTITGNRSVSVTEGDESLTVVAGKSTTTVKMDRSVTVQSGNSSLTVQSGNNSLTVQSGTHSETVQKSISSTSKTASISLTAQTSVNIKAKTAALVATAKSAVILRSQTSVMLLKALQSVIVKSVTAKLGLSGKAEVSLESTSSTLMLKSKGKATLESKDSVDIAAPNAVAVAAKAVEVRGKTIKLVAADEISLQVGASAITIKGDGVTVSGPKINSTAIGVHEISGALIKIN</sequence>
<dbReference type="PANTHER" id="PTHR32305:SF15">
    <property type="entry name" value="PROTEIN RHSA-RELATED"/>
    <property type="match status" value="1"/>
</dbReference>
<dbReference type="InterPro" id="IPR006531">
    <property type="entry name" value="Gp5/Vgr_OB"/>
</dbReference>
<evidence type="ECO:0000256" key="3">
    <source>
        <dbReference type="ARBA" id="ARBA00022525"/>
    </source>
</evidence>
<dbReference type="Pfam" id="PF04717">
    <property type="entry name" value="Phage_base_V"/>
    <property type="match status" value="1"/>
</dbReference>
<dbReference type="InterPro" id="IPR054030">
    <property type="entry name" value="Gp5_Vgr_C"/>
</dbReference>
<dbReference type="InterPro" id="IPR017847">
    <property type="entry name" value="T6SS_RhsGE_Vgr_subset"/>
</dbReference>
<dbReference type="AlphaFoldDB" id="A0A9X3EZB5"/>
<dbReference type="PANTHER" id="PTHR32305">
    <property type="match status" value="1"/>
</dbReference>
<keyword evidence="3" id="KW-0964">Secreted</keyword>
<proteinExistence type="inferred from homology"/>
<feature type="region of interest" description="Disordered" evidence="4">
    <location>
        <begin position="478"/>
        <end position="503"/>
    </location>
</feature>
<dbReference type="InterPro" id="IPR006533">
    <property type="entry name" value="T6SS_Vgr_RhsGE"/>
</dbReference>
<dbReference type="Gene3D" id="4.10.220.110">
    <property type="match status" value="1"/>
</dbReference>
<dbReference type="Gene3D" id="2.30.110.50">
    <property type="match status" value="1"/>
</dbReference>
<protein>
    <submittedName>
        <fullName evidence="7">Type VI secretion system tip protein TssI/VgrG</fullName>
    </submittedName>
</protein>
<dbReference type="SUPFAM" id="SSF69279">
    <property type="entry name" value="Phage tail proteins"/>
    <property type="match status" value="2"/>
</dbReference>
<dbReference type="Pfam" id="PF22178">
    <property type="entry name" value="Gp5_trimer_C"/>
    <property type="match status" value="1"/>
</dbReference>
<dbReference type="InterPro" id="IPR050708">
    <property type="entry name" value="T6SS_VgrG/RHS"/>
</dbReference>
<dbReference type="Gene3D" id="3.55.50.10">
    <property type="entry name" value="Baseplate protein-like domains"/>
    <property type="match status" value="1"/>
</dbReference>
<comment type="subcellular location">
    <subcellularLocation>
        <location evidence="1">Secreted</location>
    </subcellularLocation>
</comment>
<feature type="domain" description="Gp5/Type VI secretion system Vgr protein OB-fold" evidence="5">
    <location>
        <begin position="406"/>
        <end position="473"/>
    </location>
</feature>
<dbReference type="Gene3D" id="2.40.50.230">
    <property type="entry name" value="Gp5 N-terminal domain"/>
    <property type="match status" value="1"/>
</dbReference>
<dbReference type="RefSeq" id="WP_267776721.1">
    <property type="nucleotide sequence ID" value="NZ_JAPNKE010000002.1"/>
</dbReference>
<evidence type="ECO:0000256" key="1">
    <source>
        <dbReference type="ARBA" id="ARBA00004613"/>
    </source>
</evidence>
<dbReference type="NCBIfam" id="TIGR03361">
    <property type="entry name" value="VI_Rhs_Vgr"/>
    <property type="match status" value="1"/>
</dbReference>
<organism evidence="7 8">
    <name type="scientific">Nannocystis pusilla</name>
    <dbReference type="NCBI Taxonomy" id="889268"/>
    <lineage>
        <taxon>Bacteria</taxon>
        <taxon>Pseudomonadati</taxon>
        <taxon>Myxococcota</taxon>
        <taxon>Polyangia</taxon>
        <taxon>Nannocystales</taxon>
        <taxon>Nannocystaceae</taxon>
        <taxon>Nannocystis</taxon>
    </lineage>
</organism>
<dbReference type="SUPFAM" id="SSF69349">
    <property type="entry name" value="Phage fibre proteins"/>
    <property type="match status" value="1"/>
</dbReference>
<gene>
    <name evidence="7" type="primary">tssI</name>
    <name evidence="7" type="ORF">OV079_47505</name>
</gene>
<feature type="domain" description="Gp5/Type VI secretion system Vgr C-terminal trimerisation" evidence="6">
    <location>
        <begin position="490"/>
        <end position="598"/>
    </location>
</feature>
<comment type="caution">
    <text evidence="7">The sequence shown here is derived from an EMBL/GenBank/DDBJ whole genome shotgun (WGS) entry which is preliminary data.</text>
</comment>
<dbReference type="SUPFAM" id="SSF69255">
    <property type="entry name" value="gp5 N-terminal domain-like"/>
    <property type="match status" value="1"/>
</dbReference>
<evidence type="ECO:0000256" key="4">
    <source>
        <dbReference type="SAM" id="MobiDB-lite"/>
    </source>
</evidence>
<evidence type="ECO:0000313" key="8">
    <source>
        <dbReference type="Proteomes" id="UP001150924"/>
    </source>
</evidence>
<evidence type="ECO:0000259" key="5">
    <source>
        <dbReference type="Pfam" id="PF04717"/>
    </source>
</evidence>
<dbReference type="Pfam" id="PF05954">
    <property type="entry name" value="Phage_GPD"/>
    <property type="match status" value="1"/>
</dbReference>
<dbReference type="InterPro" id="IPR037026">
    <property type="entry name" value="Vgr_OB-fold_dom_sf"/>
</dbReference>